<evidence type="ECO:0000256" key="6">
    <source>
        <dbReference type="ARBA" id="ARBA00022833"/>
    </source>
</evidence>
<keyword evidence="5 10" id="KW-0378">Hydrolase</keyword>
<keyword evidence="3 10" id="KW-0121">Carboxypeptidase</keyword>
<evidence type="ECO:0000256" key="2">
    <source>
        <dbReference type="ARBA" id="ARBA00005988"/>
    </source>
</evidence>
<evidence type="ECO:0000256" key="3">
    <source>
        <dbReference type="ARBA" id="ARBA00022645"/>
    </source>
</evidence>
<keyword evidence="6" id="KW-0862">Zinc</keyword>
<dbReference type="PANTHER" id="PTHR11532">
    <property type="entry name" value="PROTEASE M14 CARBOXYPEPTIDASE"/>
    <property type="match status" value="1"/>
</dbReference>
<dbReference type="InterPro" id="IPR057246">
    <property type="entry name" value="CARBOXYPEPT_ZN_1"/>
</dbReference>
<name>A0A7R8H975_LEPSM</name>
<keyword evidence="7" id="KW-0325">Glycoprotein</keyword>
<evidence type="ECO:0000256" key="7">
    <source>
        <dbReference type="ARBA" id="ARBA00023180"/>
    </source>
</evidence>
<comment type="cofactor">
    <cofactor evidence="1">
        <name>Zn(2+)</name>
        <dbReference type="ChEBI" id="CHEBI:29105"/>
    </cofactor>
</comment>
<proteinExistence type="inferred from homology"/>
<sequence length="441" mass="50478">MTKVIQFPVLYLLFILLSVHSFSYHSHEDLVESILEGRALMGAKLTLHKERPLLVPMVKLIGNMHGNEPVSREVLLGLIHKLCNWYQEENPRILKMLKETELYILPSMNPDGFARSREGDCISIRGRTNARRKDLNRNFPSVNESITEDDIMYLEPETKGLVRWILSKPFVLSANFHGGALVVNYPFDRSDLPLGAPFITEDDEEFKYISKVYSFNHPTMHKGFDSICPGGVFEDGITNGAEWYSFEGGMQDFNYLYTNCMEVTVEMSCCKYPKAVSLEQHMDDNQEPLLSYIEAVHIGVKGIVKDTDGHPYQYSVIRVEGRNKILFTTELGEYWRLLHSGDTYRIRAESNDEHKLRSNWADVSLTSNVVVILNFTLSVYDETLSIRERLFLNQPKSEKYSERTTEKTLESLNNIGGSVSCVLLDTSIAIFVSFNFMLGYL</sequence>
<dbReference type="AlphaFoldDB" id="A0A7R8H975"/>
<dbReference type="Gene3D" id="2.60.40.1120">
    <property type="entry name" value="Carboxypeptidase-like, regulatory domain"/>
    <property type="match status" value="1"/>
</dbReference>
<dbReference type="SUPFAM" id="SSF49464">
    <property type="entry name" value="Carboxypeptidase regulatory domain-like"/>
    <property type="match status" value="1"/>
</dbReference>
<dbReference type="Proteomes" id="UP000675881">
    <property type="component" value="Chromosome 5"/>
</dbReference>
<feature type="active site" description="Proton donor/acceptor" evidence="8">
    <location>
        <position position="266"/>
    </location>
</feature>
<evidence type="ECO:0000313" key="10">
    <source>
        <dbReference type="EMBL" id="CAF2944281.1"/>
    </source>
</evidence>
<dbReference type="GO" id="GO:0008270">
    <property type="term" value="F:zinc ion binding"/>
    <property type="evidence" value="ECO:0007669"/>
    <property type="project" value="InterPro"/>
</dbReference>
<evidence type="ECO:0000256" key="4">
    <source>
        <dbReference type="ARBA" id="ARBA00022723"/>
    </source>
</evidence>
<evidence type="ECO:0000256" key="8">
    <source>
        <dbReference type="PROSITE-ProRule" id="PRU01379"/>
    </source>
</evidence>
<dbReference type="SMART" id="SM00631">
    <property type="entry name" value="Zn_pept"/>
    <property type="match status" value="1"/>
</dbReference>
<accession>A0A7R8H975</accession>
<evidence type="ECO:0000256" key="5">
    <source>
        <dbReference type="ARBA" id="ARBA00022801"/>
    </source>
</evidence>
<comment type="similarity">
    <text evidence="2 8">Belongs to the peptidase M14 family.</text>
</comment>
<dbReference type="PANTHER" id="PTHR11532:SF57">
    <property type="entry name" value="CARBOXYPEPTIDASE D, B"/>
    <property type="match status" value="1"/>
</dbReference>
<dbReference type="InterPro" id="IPR057247">
    <property type="entry name" value="CARBOXYPEPT_ZN_2"/>
</dbReference>
<gene>
    <name evidence="10" type="ORF">LSAA_9561</name>
</gene>
<dbReference type="GO" id="GO:0006518">
    <property type="term" value="P:peptide metabolic process"/>
    <property type="evidence" value="ECO:0007669"/>
    <property type="project" value="TreeGrafter"/>
</dbReference>
<dbReference type="EMBL" id="HG994584">
    <property type="protein sequence ID" value="CAF2944281.1"/>
    <property type="molecule type" value="Genomic_DNA"/>
</dbReference>
<keyword evidence="3 10" id="KW-0645">Protease</keyword>
<protein>
    <submittedName>
        <fullName evidence="10">CPD</fullName>
        <ecNumber evidence="10">3.4.17.22</ecNumber>
    </submittedName>
</protein>
<dbReference type="Pfam" id="PF00246">
    <property type="entry name" value="Peptidase_M14"/>
    <property type="match status" value="1"/>
</dbReference>
<dbReference type="EC" id="3.4.17.22" evidence="10"/>
<evidence type="ECO:0000256" key="1">
    <source>
        <dbReference type="ARBA" id="ARBA00001947"/>
    </source>
</evidence>
<dbReference type="SUPFAM" id="SSF53187">
    <property type="entry name" value="Zn-dependent exopeptidases"/>
    <property type="match status" value="1"/>
</dbReference>
<dbReference type="OrthoDB" id="10249045at2759"/>
<dbReference type="GO" id="GO:0005615">
    <property type="term" value="C:extracellular space"/>
    <property type="evidence" value="ECO:0007669"/>
    <property type="project" value="TreeGrafter"/>
</dbReference>
<dbReference type="PROSITE" id="PS00133">
    <property type="entry name" value="CARBOXYPEPT_ZN_2"/>
    <property type="match status" value="1"/>
</dbReference>
<reference evidence="10" key="1">
    <citation type="submission" date="2021-02" db="EMBL/GenBank/DDBJ databases">
        <authorList>
            <person name="Bekaert M."/>
        </authorList>
    </citation>
    <scope>NUCLEOTIDE SEQUENCE</scope>
    <source>
        <strain evidence="10">IoA-00</strain>
    </source>
</reference>
<dbReference type="InterPro" id="IPR050753">
    <property type="entry name" value="Peptidase_M14_domain"/>
</dbReference>
<dbReference type="PROSITE" id="PS52035">
    <property type="entry name" value="PEPTIDASE_M14"/>
    <property type="match status" value="1"/>
</dbReference>
<dbReference type="PRINTS" id="PR00765">
    <property type="entry name" value="CRBOXYPTASEA"/>
</dbReference>
<dbReference type="GO" id="GO:0004181">
    <property type="term" value="F:metallocarboxypeptidase activity"/>
    <property type="evidence" value="ECO:0007669"/>
    <property type="project" value="UniProtKB-EC"/>
</dbReference>
<dbReference type="GO" id="GO:0016485">
    <property type="term" value="P:protein processing"/>
    <property type="evidence" value="ECO:0007669"/>
    <property type="project" value="TreeGrafter"/>
</dbReference>
<feature type="domain" description="Peptidase M14" evidence="9">
    <location>
        <begin position="1"/>
        <end position="296"/>
    </location>
</feature>
<dbReference type="InterPro" id="IPR008969">
    <property type="entry name" value="CarboxyPept-like_regulatory"/>
</dbReference>
<organism evidence="10 11">
    <name type="scientific">Lepeophtheirus salmonis</name>
    <name type="common">Salmon louse</name>
    <name type="synonym">Caligus salmonis</name>
    <dbReference type="NCBI Taxonomy" id="72036"/>
    <lineage>
        <taxon>Eukaryota</taxon>
        <taxon>Metazoa</taxon>
        <taxon>Ecdysozoa</taxon>
        <taxon>Arthropoda</taxon>
        <taxon>Crustacea</taxon>
        <taxon>Multicrustacea</taxon>
        <taxon>Hexanauplia</taxon>
        <taxon>Copepoda</taxon>
        <taxon>Siphonostomatoida</taxon>
        <taxon>Caligidae</taxon>
        <taxon>Lepeophtheirus</taxon>
    </lineage>
</organism>
<evidence type="ECO:0000259" key="9">
    <source>
        <dbReference type="PROSITE" id="PS52035"/>
    </source>
</evidence>
<dbReference type="Gene3D" id="3.40.630.10">
    <property type="entry name" value="Zn peptidases"/>
    <property type="match status" value="1"/>
</dbReference>
<dbReference type="PROSITE" id="PS00132">
    <property type="entry name" value="CARBOXYPEPT_ZN_1"/>
    <property type="match status" value="1"/>
</dbReference>
<keyword evidence="4" id="KW-0479">Metal-binding</keyword>
<keyword evidence="11" id="KW-1185">Reference proteome</keyword>
<dbReference type="InterPro" id="IPR000834">
    <property type="entry name" value="Peptidase_M14"/>
</dbReference>
<evidence type="ECO:0000313" key="11">
    <source>
        <dbReference type="Proteomes" id="UP000675881"/>
    </source>
</evidence>